<dbReference type="InterPro" id="IPR001492">
    <property type="entry name" value="Flagellin"/>
</dbReference>
<dbReference type="PRINTS" id="PR00207">
    <property type="entry name" value="FLAGELLIN"/>
</dbReference>
<dbReference type="SUPFAM" id="SSF64518">
    <property type="entry name" value="Phase 1 flagellin"/>
    <property type="match status" value="2"/>
</dbReference>
<dbReference type="AlphaFoldDB" id="A0AAJ1T510"/>
<protein>
    <recommendedName>
        <fullName evidence="2 4">Flagellin</fullName>
    </recommendedName>
</protein>
<accession>A0AAJ1T510</accession>
<name>A0AAJ1T510_9BACI</name>
<evidence type="ECO:0000256" key="1">
    <source>
        <dbReference type="ARBA" id="ARBA00005709"/>
    </source>
</evidence>
<keyword evidence="3 4" id="KW-0975">Bacterial flagellum</keyword>
<dbReference type="Gene3D" id="6.10.10.10">
    <property type="entry name" value="Flagellar export chaperone, C-terminal domain"/>
    <property type="match status" value="1"/>
</dbReference>
<dbReference type="Gene3D" id="1.20.1330.10">
    <property type="entry name" value="f41 fragment of flagellin, N-terminal domain"/>
    <property type="match status" value="2"/>
</dbReference>
<evidence type="ECO:0000259" key="6">
    <source>
        <dbReference type="Pfam" id="PF00700"/>
    </source>
</evidence>
<dbReference type="GO" id="GO:0009288">
    <property type="term" value="C:bacterial-type flagellum"/>
    <property type="evidence" value="ECO:0007669"/>
    <property type="project" value="UniProtKB-SubCell"/>
</dbReference>
<reference evidence="7" key="1">
    <citation type="submission" date="2023-07" db="EMBL/GenBank/DDBJ databases">
        <title>Genomic Encyclopedia of Type Strains, Phase IV (KMG-IV): sequencing the most valuable type-strain genomes for metagenomic binning, comparative biology and taxonomic classification.</title>
        <authorList>
            <person name="Goeker M."/>
        </authorList>
    </citation>
    <scope>NUCLEOTIDE SEQUENCE</scope>
    <source>
        <strain evidence="7">DSM 23947</strain>
    </source>
</reference>
<dbReference type="GO" id="GO:0005198">
    <property type="term" value="F:structural molecule activity"/>
    <property type="evidence" value="ECO:0007669"/>
    <property type="project" value="UniProtKB-UniRule"/>
</dbReference>
<comment type="similarity">
    <text evidence="1 4">Belongs to the bacterial flagellin family.</text>
</comment>
<proteinExistence type="inferred from homology"/>
<keyword evidence="7" id="KW-0966">Cell projection</keyword>
<feature type="domain" description="Flagellin C-terminal" evidence="6">
    <location>
        <begin position="469"/>
        <end position="554"/>
    </location>
</feature>
<evidence type="ECO:0000256" key="3">
    <source>
        <dbReference type="ARBA" id="ARBA00023143"/>
    </source>
</evidence>
<dbReference type="Pfam" id="PF00669">
    <property type="entry name" value="Flagellin_N"/>
    <property type="match status" value="1"/>
</dbReference>
<gene>
    <name evidence="7" type="ORF">J2S13_001339</name>
</gene>
<dbReference type="PANTHER" id="PTHR42792:SF2">
    <property type="entry name" value="FLAGELLIN"/>
    <property type="match status" value="1"/>
</dbReference>
<evidence type="ECO:0000259" key="5">
    <source>
        <dbReference type="Pfam" id="PF00669"/>
    </source>
</evidence>
<dbReference type="EMBL" id="JAUSUC010000012">
    <property type="protein sequence ID" value="MDQ0214940.1"/>
    <property type="molecule type" value="Genomic_DNA"/>
</dbReference>
<dbReference type="Proteomes" id="UP001237207">
    <property type="component" value="Unassembled WGS sequence"/>
</dbReference>
<comment type="function">
    <text evidence="4">Flagellin is the subunit protein which polymerizes to form the filaments of bacterial flagella.</text>
</comment>
<keyword evidence="7" id="KW-0282">Flagellum</keyword>
<evidence type="ECO:0000256" key="4">
    <source>
        <dbReference type="RuleBase" id="RU362073"/>
    </source>
</evidence>
<dbReference type="InterPro" id="IPR046358">
    <property type="entry name" value="Flagellin_C"/>
</dbReference>
<keyword evidence="8" id="KW-1185">Reference proteome</keyword>
<keyword evidence="7" id="KW-0969">Cilium</keyword>
<feature type="domain" description="Flagellin N-terminal" evidence="5">
    <location>
        <begin position="6"/>
        <end position="133"/>
    </location>
</feature>
<sequence length="555" mass="57603">MIFEVTFRQLNSASSAQGKSMEKLSSGLRINKAGDDAAGLAISEKMRGQIRGLDMAAKNAQDGVSLLQTAEGALNETHSILQRMRELAVQSSNDTNTDADRESINTEINQLKEEIDRIGNTTEFNTKKLIDGSIGEKKVAGTDNAAVISSALGKETAAQSSTTVDGSKLDAFTGGSQSITIDGAKISFTATQADYRATSDGSGTADVDAFASQLQKDINKAIDAYNTSNGTSIANVTVSKDPAAATKVLIKSGSEGATSTIHVDSPATGATNLWEAAGFTVDTAHNATGSEGVVDAAGGGSLAALKTLAGTAGAATFTFEVDGKSIAVDLNDQSGSGGFAAQTVTKDSDMGAIATGLQKDLNEAIKAYNATVPTSEQVKEVSVSVKDGAFVVESGSDKATSSIKFDNSEAAQLLGLAKQNSATQGGGVDFQIGANQTQTMKVTIEDMRTDALGIKDIDLSNKAGAEEAITKINDAIEKVSTQRSNLGAFQNRLEHTINNLGTSSENLTAAESRVRDVDMAKEMMEQTKNSILSQAAQAMLAQANQQPQGVLQLLR</sequence>
<dbReference type="GO" id="GO:0005576">
    <property type="term" value="C:extracellular region"/>
    <property type="evidence" value="ECO:0007669"/>
    <property type="project" value="UniProtKB-SubCell"/>
</dbReference>
<evidence type="ECO:0000313" key="8">
    <source>
        <dbReference type="Proteomes" id="UP001237207"/>
    </source>
</evidence>
<organism evidence="7 8">
    <name type="scientific">Oikeobacillus pervagus</name>
    <dbReference type="NCBI Taxonomy" id="1325931"/>
    <lineage>
        <taxon>Bacteria</taxon>
        <taxon>Bacillati</taxon>
        <taxon>Bacillota</taxon>
        <taxon>Bacilli</taxon>
        <taxon>Bacillales</taxon>
        <taxon>Bacillaceae</taxon>
        <taxon>Oikeobacillus</taxon>
    </lineage>
</organism>
<keyword evidence="4" id="KW-0964">Secreted</keyword>
<dbReference type="InterPro" id="IPR001029">
    <property type="entry name" value="Flagellin_N"/>
</dbReference>
<dbReference type="InterPro" id="IPR042187">
    <property type="entry name" value="Flagellin_C_sub2"/>
</dbReference>
<dbReference type="PANTHER" id="PTHR42792">
    <property type="entry name" value="FLAGELLIN"/>
    <property type="match status" value="1"/>
</dbReference>
<dbReference type="Pfam" id="PF00700">
    <property type="entry name" value="Flagellin_C"/>
    <property type="match status" value="1"/>
</dbReference>
<evidence type="ECO:0000313" key="7">
    <source>
        <dbReference type="EMBL" id="MDQ0214940.1"/>
    </source>
</evidence>
<evidence type="ECO:0000256" key="2">
    <source>
        <dbReference type="ARBA" id="ARBA00020110"/>
    </source>
</evidence>
<comment type="caution">
    <text evidence="7">The sequence shown here is derived from an EMBL/GenBank/DDBJ whole genome shotgun (WGS) entry which is preliminary data.</text>
</comment>
<dbReference type="Gene3D" id="3.30.70.2120">
    <property type="match status" value="1"/>
</dbReference>
<comment type="subcellular location">
    <subcellularLocation>
        <location evidence="4">Secreted</location>
    </subcellularLocation>
    <subcellularLocation>
        <location evidence="4">Bacterial flagellum</location>
    </subcellularLocation>
</comment>